<evidence type="ECO:0000313" key="2">
    <source>
        <dbReference type="EMBL" id="AZP17814.1"/>
    </source>
</evidence>
<dbReference type="CDD" id="cd04683">
    <property type="entry name" value="NUDIX_Hydrolase"/>
    <property type="match status" value="1"/>
</dbReference>
<dbReference type="PROSITE" id="PS51462">
    <property type="entry name" value="NUDIX"/>
    <property type="match status" value="1"/>
</dbReference>
<dbReference type="SUPFAM" id="SSF56112">
    <property type="entry name" value="Protein kinase-like (PK-like)"/>
    <property type="match status" value="1"/>
</dbReference>
<reference evidence="2 3" key="1">
    <citation type="submission" date="2018-12" db="EMBL/GenBank/DDBJ databases">
        <authorList>
            <person name="Li K."/>
        </authorList>
    </citation>
    <scope>NUCLEOTIDE SEQUENCE [LARGE SCALE GENOMIC DNA]</scope>
    <source>
        <strain evidence="3">CR22</strain>
    </source>
</reference>
<sequence>MNGQTASHRGGDDIVQRHREPVDVHLILRRGGEVLLSRRAGDTYATGLLHMPSGHLDGDFEDVVTGLVREAEEELGVIIRPADVRVALVMQHRSPRGHNRTGWFFEVTRWSGVPRIAEPDRCSQLDWFALHDLPDDMVAYCRAGLEAYRDGHSFALHLQEPDDPIAYDANGPSRLHPLPARAPDPYAVLGEQLGTFAEQSIGPLKEVTDASWAREASRVWRLTGRDSGSWFLKVHQGPKFHQREACALREWAPALGAGRAPRLVAADPDQLAVIVSALPGRVLHGADLSVAAWQSVYRQLGQLLRALHLGEPPMMAQALGGLARLERHLVAADGLLEPGEETLVRSLALRLPRVPPVPHGRRHGDVQRRNLLLDDHGNLALIDWERAEVGPLVSDFVRIADTWIDAPELEASLFDGYGRLLSPDEDQALKGLSALDALSGIQYGAAHGDPELVERGHRTLHRLRKEAA</sequence>
<accession>A0A3Q9C052</accession>
<dbReference type="InterPro" id="IPR015797">
    <property type="entry name" value="NUDIX_hydrolase-like_dom_sf"/>
</dbReference>
<name>A0A3Q9C052_9ACTN</name>
<keyword evidence="3" id="KW-1185">Reference proteome</keyword>
<dbReference type="KEGG" id="saqu:EJC51_17930"/>
<dbReference type="EMBL" id="CP034463">
    <property type="protein sequence ID" value="AZP17814.1"/>
    <property type="molecule type" value="Genomic_DNA"/>
</dbReference>
<dbReference type="Gene3D" id="3.90.1200.10">
    <property type="match status" value="1"/>
</dbReference>
<dbReference type="Proteomes" id="UP000280197">
    <property type="component" value="Chromosome"/>
</dbReference>
<protein>
    <submittedName>
        <fullName evidence="2">NUDIX domain-containing protein</fullName>
    </submittedName>
</protein>
<dbReference type="SUPFAM" id="SSF55811">
    <property type="entry name" value="Nudix"/>
    <property type="match status" value="1"/>
</dbReference>
<dbReference type="InterPro" id="IPR011009">
    <property type="entry name" value="Kinase-like_dom_sf"/>
</dbReference>
<dbReference type="InterPro" id="IPR002575">
    <property type="entry name" value="Aminoglycoside_PTrfase"/>
</dbReference>
<dbReference type="InterPro" id="IPR000086">
    <property type="entry name" value="NUDIX_hydrolase_dom"/>
</dbReference>
<dbReference type="Gene3D" id="3.90.79.10">
    <property type="entry name" value="Nucleoside Triphosphate Pyrophosphohydrolase"/>
    <property type="match status" value="1"/>
</dbReference>
<evidence type="ECO:0000259" key="1">
    <source>
        <dbReference type="PROSITE" id="PS51462"/>
    </source>
</evidence>
<dbReference type="Pfam" id="PF01636">
    <property type="entry name" value="APH"/>
    <property type="match status" value="1"/>
</dbReference>
<proteinExistence type="predicted"/>
<organism evidence="2 3">
    <name type="scientific">Streptomyces aquilus</name>
    <dbReference type="NCBI Taxonomy" id="2548456"/>
    <lineage>
        <taxon>Bacteria</taxon>
        <taxon>Bacillati</taxon>
        <taxon>Actinomycetota</taxon>
        <taxon>Actinomycetes</taxon>
        <taxon>Kitasatosporales</taxon>
        <taxon>Streptomycetaceae</taxon>
        <taxon>Streptomyces</taxon>
    </lineage>
</organism>
<feature type="domain" description="Nudix hydrolase" evidence="1">
    <location>
        <begin position="17"/>
        <end position="150"/>
    </location>
</feature>
<dbReference type="AlphaFoldDB" id="A0A3Q9C052"/>
<gene>
    <name evidence="2" type="ORF">EJC51_17930</name>
</gene>
<dbReference type="Pfam" id="PF00293">
    <property type="entry name" value="NUDIX"/>
    <property type="match status" value="1"/>
</dbReference>
<evidence type="ECO:0000313" key="3">
    <source>
        <dbReference type="Proteomes" id="UP000280197"/>
    </source>
</evidence>